<protein>
    <submittedName>
        <fullName evidence="2">NAD(P)-binding protein</fullName>
    </submittedName>
</protein>
<dbReference type="EMBL" id="MU006779">
    <property type="protein sequence ID" value="KAF2644248.1"/>
    <property type="molecule type" value="Genomic_DNA"/>
</dbReference>
<proteinExistence type="predicted"/>
<dbReference type="OrthoDB" id="542013at2759"/>
<evidence type="ECO:0000313" key="3">
    <source>
        <dbReference type="Proteomes" id="UP000799753"/>
    </source>
</evidence>
<keyword evidence="1" id="KW-0560">Oxidoreductase</keyword>
<dbReference type="Proteomes" id="UP000799753">
    <property type="component" value="Unassembled WGS sequence"/>
</dbReference>
<dbReference type="SUPFAM" id="SSF51735">
    <property type="entry name" value="NAD(P)-binding Rossmann-fold domains"/>
    <property type="match status" value="1"/>
</dbReference>
<gene>
    <name evidence="2" type="ORF">P280DRAFT_538093</name>
</gene>
<dbReference type="AlphaFoldDB" id="A0A6A6SCW6"/>
<dbReference type="PRINTS" id="PR00081">
    <property type="entry name" value="GDHRDH"/>
</dbReference>
<evidence type="ECO:0000256" key="1">
    <source>
        <dbReference type="ARBA" id="ARBA00023002"/>
    </source>
</evidence>
<dbReference type="InterPro" id="IPR002347">
    <property type="entry name" value="SDR_fam"/>
</dbReference>
<dbReference type="Gene3D" id="3.40.50.720">
    <property type="entry name" value="NAD(P)-binding Rossmann-like Domain"/>
    <property type="match status" value="1"/>
</dbReference>
<dbReference type="GO" id="GO:0016491">
    <property type="term" value="F:oxidoreductase activity"/>
    <property type="evidence" value="ECO:0007669"/>
    <property type="project" value="UniProtKB-KW"/>
</dbReference>
<dbReference type="Pfam" id="PF00106">
    <property type="entry name" value="adh_short"/>
    <property type="match status" value="1"/>
</dbReference>
<dbReference type="PANTHER" id="PTHR43157:SF31">
    <property type="entry name" value="PHOSPHATIDYLINOSITOL-GLYCAN BIOSYNTHESIS CLASS F PROTEIN"/>
    <property type="match status" value="1"/>
</dbReference>
<organism evidence="2 3">
    <name type="scientific">Massarina eburnea CBS 473.64</name>
    <dbReference type="NCBI Taxonomy" id="1395130"/>
    <lineage>
        <taxon>Eukaryota</taxon>
        <taxon>Fungi</taxon>
        <taxon>Dikarya</taxon>
        <taxon>Ascomycota</taxon>
        <taxon>Pezizomycotina</taxon>
        <taxon>Dothideomycetes</taxon>
        <taxon>Pleosporomycetidae</taxon>
        <taxon>Pleosporales</taxon>
        <taxon>Massarineae</taxon>
        <taxon>Massarinaceae</taxon>
        <taxon>Massarina</taxon>
    </lineage>
</organism>
<reference evidence="2" key="1">
    <citation type="journal article" date="2020" name="Stud. Mycol.">
        <title>101 Dothideomycetes genomes: a test case for predicting lifestyles and emergence of pathogens.</title>
        <authorList>
            <person name="Haridas S."/>
            <person name="Albert R."/>
            <person name="Binder M."/>
            <person name="Bloem J."/>
            <person name="Labutti K."/>
            <person name="Salamov A."/>
            <person name="Andreopoulos B."/>
            <person name="Baker S."/>
            <person name="Barry K."/>
            <person name="Bills G."/>
            <person name="Bluhm B."/>
            <person name="Cannon C."/>
            <person name="Castanera R."/>
            <person name="Culley D."/>
            <person name="Daum C."/>
            <person name="Ezra D."/>
            <person name="Gonzalez J."/>
            <person name="Henrissat B."/>
            <person name="Kuo A."/>
            <person name="Liang C."/>
            <person name="Lipzen A."/>
            <person name="Lutzoni F."/>
            <person name="Magnuson J."/>
            <person name="Mondo S."/>
            <person name="Nolan M."/>
            <person name="Ohm R."/>
            <person name="Pangilinan J."/>
            <person name="Park H.-J."/>
            <person name="Ramirez L."/>
            <person name="Alfaro M."/>
            <person name="Sun H."/>
            <person name="Tritt A."/>
            <person name="Yoshinaga Y."/>
            <person name="Zwiers L.-H."/>
            <person name="Turgeon B."/>
            <person name="Goodwin S."/>
            <person name="Spatafora J."/>
            <person name="Crous P."/>
            <person name="Grigoriev I."/>
        </authorList>
    </citation>
    <scope>NUCLEOTIDE SEQUENCE</scope>
    <source>
        <strain evidence="2">CBS 473.64</strain>
    </source>
</reference>
<accession>A0A6A6SCW6</accession>
<keyword evidence="3" id="KW-1185">Reference proteome</keyword>
<dbReference type="PANTHER" id="PTHR43157">
    <property type="entry name" value="PHOSPHATIDYLINOSITOL-GLYCAN BIOSYNTHESIS CLASS F PROTEIN-RELATED"/>
    <property type="match status" value="1"/>
</dbReference>
<sequence>MVSLPQFDLAPEKEASVSQFFYRQFFANTPALDQDYTRLKGKTAIVTGSNTGLGLEVSRQLLDLGLSRLILAVRNSTKGEIASKSLSSGREHSSCEIEVWDLDLSSYESIIKFAERAKALESLNIVVLNAGVFKANEGYNPITRFEEDVQINYLSNVLLASLLLPVMRTPLGAHPNRLVFVSSDTAGWAKFNEKESRPILDAFKQQNARKWDMQERYGTSKLLCQLFLTELVKHIPASVVTVTAANPGLCYGSELGREGSGTVLGFIVDTVTRFVGKPCDVGARSITHAAVSFGEEVHGQYVEDGRIRPKAPLVYSSEGGVIIKELWEETMTELAFANVRQSIEALKE</sequence>
<name>A0A6A6SCW6_9PLEO</name>
<dbReference type="InterPro" id="IPR036291">
    <property type="entry name" value="NAD(P)-bd_dom_sf"/>
</dbReference>
<evidence type="ECO:0000313" key="2">
    <source>
        <dbReference type="EMBL" id="KAF2644248.1"/>
    </source>
</evidence>